<evidence type="ECO:0000313" key="1">
    <source>
        <dbReference type="EMBL" id="KAK1144064.1"/>
    </source>
</evidence>
<comment type="caution">
    <text evidence="1">The sequence shown here is derived from an EMBL/GenBank/DDBJ whole genome shotgun (WGS) entry which is preliminary data.</text>
</comment>
<organism evidence="1 2">
    <name type="scientific">Aspergillus melleus</name>
    <dbReference type="NCBI Taxonomy" id="138277"/>
    <lineage>
        <taxon>Eukaryota</taxon>
        <taxon>Fungi</taxon>
        <taxon>Dikarya</taxon>
        <taxon>Ascomycota</taxon>
        <taxon>Pezizomycotina</taxon>
        <taxon>Eurotiomycetes</taxon>
        <taxon>Eurotiomycetidae</taxon>
        <taxon>Eurotiales</taxon>
        <taxon>Aspergillaceae</taxon>
        <taxon>Aspergillus</taxon>
        <taxon>Aspergillus subgen. Circumdati</taxon>
    </lineage>
</organism>
<proteinExistence type="predicted"/>
<dbReference type="Proteomes" id="UP001177260">
    <property type="component" value="Unassembled WGS sequence"/>
</dbReference>
<evidence type="ECO:0000313" key="2">
    <source>
        <dbReference type="Proteomes" id="UP001177260"/>
    </source>
</evidence>
<gene>
    <name evidence="1" type="ORF">N8T08_005726</name>
</gene>
<dbReference type="EMBL" id="JAOPJF010000033">
    <property type="protein sequence ID" value="KAK1144064.1"/>
    <property type="molecule type" value="Genomic_DNA"/>
</dbReference>
<accession>A0ACC3B1U7</accession>
<protein>
    <submittedName>
        <fullName evidence="1">Uncharacterized protein</fullName>
    </submittedName>
</protein>
<reference evidence="1 2" key="1">
    <citation type="journal article" date="2023" name="ACS Omega">
        <title>Identification of the Neoaspergillic Acid Biosynthesis Gene Cluster by Establishing an In Vitro CRISPR-Ribonucleoprotein Genetic System in Aspergillus melleus.</title>
        <authorList>
            <person name="Yuan B."/>
            <person name="Grau M.F."/>
            <person name="Murata R.M."/>
            <person name="Torok T."/>
            <person name="Venkateswaran K."/>
            <person name="Stajich J.E."/>
            <person name="Wang C.C.C."/>
        </authorList>
    </citation>
    <scope>NUCLEOTIDE SEQUENCE [LARGE SCALE GENOMIC DNA]</scope>
    <source>
        <strain evidence="1 2">IMV 1140</strain>
    </source>
</reference>
<sequence length="217" mass="23991">MSVARTGSWSARSAPYEHEDEDVDDVFPNDDDDDDSTIGELSPRVRISSPPQVGTGRILPARFRSPSSAQPSALAPRQRSADNGGPNPRAGWSFVFKPLARRTAKQATGQNCAPLLPLWDFGLGPAKGADSLVIATDSEYVVEGYAGGWMTRMGAAVKNRDLWERLLGEIERWHEHGLDIAFWRIPREWNTDADYHARHAASHDRADAFQEVRGVLV</sequence>
<name>A0ACC3B1U7_9EURO</name>
<keyword evidence="2" id="KW-1185">Reference proteome</keyword>